<reference evidence="4" key="5">
    <citation type="journal article" date="2008" name="Nucleic Acids Res.">
        <title>The rice annotation project database (RAP-DB): 2008 update.</title>
        <authorList>
            <consortium name="The rice annotation project (RAP)"/>
        </authorList>
    </citation>
    <scope>GENOME REANNOTATION</scope>
    <source>
        <strain evidence="4">cv. Nipponbare</strain>
    </source>
</reference>
<reference evidence="4" key="2">
    <citation type="journal article" date="2005" name="Nature">
        <title>The map-based sequence of the rice genome.</title>
        <authorList>
            <consortium name="International rice genome sequencing project (IRGSP)"/>
            <person name="Matsumoto T."/>
            <person name="Wu J."/>
            <person name="Kanamori H."/>
            <person name="Katayose Y."/>
            <person name="Fujisawa M."/>
            <person name="Namiki N."/>
            <person name="Mizuno H."/>
            <person name="Yamamoto K."/>
            <person name="Antonio B.A."/>
            <person name="Baba T."/>
            <person name="Sakata K."/>
            <person name="Nagamura Y."/>
            <person name="Aoki H."/>
            <person name="Arikawa K."/>
            <person name="Arita K."/>
            <person name="Bito T."/>
            <person name="Chiden Y."/>
            <person name="Fujitsuka N."/>
            <person name="Fukunaka R."/>
            <person name="Hamada M."/>
            <person name="Harada C."/>
            <person name="Hayashi A."/>
            <person name="Hijishita S."/>
            <person name="Honda M."/>
            <person name="Hosokawa S."/>
            <person name="Ichikawa Y."/>
            <person name="Idonuma A."/>
            <person name="Iijima M."/>
            <person name="Ikeda M."/>
            <person name="Ikeno M."/>
            <person name="Ito K."/>
            <person name="Ito S."/>
            <person name="Ito T."/>
            <person name="Ito Y."/>
            <person name="Ito Y."/>
            <person name="Iwabuchi A."/>
            <person name="Kamiya K."/>
            <person name="Karasawa W."/>
            <person name="Kurita K."/>
            <person name="Katagiri S."/>
            <person name="Kikuta A."/>
            <person name="Kobayashi H."/>
            <person name="Kobayashi N."/>
            <person name="Machita K."/>
            <person name="Maehara T."/>
            <person name="Masukawa M."/>
            <person name="Mizubayashi T."/>
            <person name="Mukai Y."/>
            <person name="Nagasaki H."/>
            <person name="Nagata Y."/>
            <person name="Naito S."/>
            <person name="Nakashima M."/>
            <person name="Nakama Y."/>
            <person name="Nakamichi Y."/>
            <person name="Nakamura M."/>
            <person name="Meguro A."/>
            <person name="Negishi M."/>
            <person name="Ohta I."/>
            <person name="Ohta T."/>
            <person name="Okamoto M."/>
            <person name="Ono N."/>
            <person name="Saji S."/>
            <person name="Sakaguchi M."/>
            <person name="Sakai K."/>
            <person name="Shibata M."/>
            <person name="Shimokawa T."/>
            <person name="Song J."/>
            <person name="Takazaki Y."/>
            <person name="Terasawa K."/>
            <person name="Tsugane M."/>
            <person name="Tsuji K."/>
            <person name="Ueda S."/>
            <person name="Waki K."/>
            <person name="Yamagata H."/>
            <person name="Yamamoto M."/>
            <person name="Yamamoto S."/>
            <person name="Yamane H."/>
            <person name="Yoshiki S."/>
            <person name="Yoshihara R."/>
            <person name="Yukawa K."/>
            <person name="Zhong H."/>
            <person name="Yano M."/>
            <person name="Yuan Q."/>
            <person name="Ouyang S."/>
            <person name="Liu J."/>
            <person name="Jones K.M."/>
            <person name="Gansberger K."/>
            <person name="Moffat K."/>
            <person name="Hill J."/>
            <person name="Bera J."/>
            <person name="Fadrosh D."/>
            <person name="Jin S."/>
            <person name="Johri S."/>
            <person name="Kim M."/>
            <person name="Overton L."/>
            <person name="Reardon M."/>
            <person name="Tsitrin T."/>
            <person name="Vuong H."/>
            <person name="Weaver B."/>
            <person name="Ciecko A."/>
            <person name="Tallon L."/>
            <person name="Jackson J."/>
            <person name="Pai G."/>
            <person name="Aken S.V."/>
            <person name="Utterback T."/>
            <person name="Reidmuller S."/>
            <person name="Feldblyum T."/>
            <person name="Hsiao J."/>
            <person name="Zismann V."/>
            <person name="Iobst S."/>
            <person name="de Vazeille A.R."/>
            <person name="Buell C.R."/>
            <person name="Ying K."/>
            <person name="Li Y."/>
            <person name="Lu T."/>
            <person name="Huang Y."/>
            <person name="Zhao Q."/>
            <person name="Feng Q."/>
            <person name="Zhang L."/>
            <person name="Zhu J."/>
            <person name="Weng Q."/>
            <person name="Mu J."/>
            <person name="Lu Y."/>
            <person name="Fan D."/>
            <person name="Liu Y."/>
            <person name="Guan J."/>
            <person name="Zhang Y."/>
            <person name="Yu S."/>
            <person name="Liu X."/>
            <person name="Zhang Y."/>
            <person name="Hong G."/>
            <person name="Han B."/>
            <person name="Choisne N."/>
            <person name="Demange N."/>
            <person name="Orjeda G."/>
            <person name="Samain S."/>
            <person name="Cattolico L."/>
            <person name="Pelletier E."/>
            <person name="Couloux A."/>
            <person name="Segurens B."/>
            <person name="Wincker P."/>
            <person name="D'Hont A."/>
            <person name="Scarpelli C."/>
            <person name="Weissenbach J."/>
            <person name="Salanoubat M."/>
            <person name="Quetier F."/>
            <person name="Yu Y."/>
            <person name="Kim H.R."/>
            <person name="Rambo T."/>
            <person name="Currie J."/>
            <person name="Collura K."/>
            <person name="Luo M."/>
            <person name="Yang T."/>
            <person name="Ammiraju J.S.S."/>
            <person name="Engler F."/>
            <person name="Soderlund C."/>
            <person name="Wing R.A."/>
            <person name="Palmer L.E."/>
            <person name="de la Bastide M."/>
            <person name="Spiegel L."/>
            <person name="Nascimento L."/>
            <person name="Zutavern T."/>
            <person name="O'Shaughnessy A."/>
            <person name="Dike S."/>
            <person name="Dedhia N."/>
            <person name="Preston R."/>
            <person name="Balija V."/>
            <person name="McCombie W.R."/>
            <person name="Chow T."/>
            <person name="Chen H."/>
            <person name="Chung M."/>
            <person name="Chen C."/>
            <person name="Shaw J."/>
            <person name="Wu H."/>
            <person name="Hsiao K."/>
            <person name="Chao Y."/>
            <person name="Chu M."/>
            <person name="Cheng C."/>
            <person name="Hour A."/>
            <person name="Lee P."/>
            <person name="Lin S."/>
            <person name="Lin Y."/>
            <person name="Liou J."/>
            <person name="Liu S."/>
            <person name="Hsing Y."/>
            <person name="Raghuvanshi S."/>
            <person name="Mohanty A."/>
            <person name="Bharti A.K."/>
            <person name="Gaur A."/>
            <person name="Gupta V."/>
            <person name="Kumar D."/>
            <person name="Ravi V."/>
            <person name="Vij S."/>
            <person name="Kapur A."/>
            <person name="Khurana P."/>
            <person name="Khurana P."/>
            <person name="Khurana J.P."/>
            <person name="Tyagi A.K."/>
            <person name="Gaikwad K."/>
            <person name="Singh A."/>
            <person name="Dalal V."/>
            <person name="Srivastava S."/>
            <person name="Dixit A."/>
            <person name="Pal A.K."/>
            <person name="Ghazi I.A."/>
            <person name="Yadav M."/>
            <person name="Pandit A."/>
            <person name="Bhargava A."/>
            <person name="Sureshbabu K."/>
            <person name="Batra K."/>
            <person name="Sharma T.R."/>
            <person name="Mohapatra T."/>
            <person name="Singh N.K."/>
            <person name="Messing J."/>
            <person name="Nelson A.B."/>
            <person name="Fuks G."/>
            <person name="Kavchok S."/>
            <person name="Keizer G."/>
            <person name="Linton E."/>
            <person name="Llaca V."/>
            <person name="Song R."/>
            <person name="Tanyolac B."/>
            <person name="Young S."/>
            <person name="Ho-Il K."/>
            <person name="Hahn J.H."/>
            <person name="Sangsakoo G."/>
            <person name="Vanavichit A."/>
            <person name="de Mattos Luiz.A.T."/>
            <person name="Zimmer P.D."/>
            <person name="Malone G."/>
            <person name="Dellagostin O."/>
            <person name="de Oliveira A.C."/>
            <person name="Bevan M."/>
            <person name="Bancroft I."/>
            <person name="Minx P."/>
            <person name="Cordum H."/>
            <person name="Wilson R."/>
            <person name="Cheng Z."/>
            <person name="Jin W."/>
            <person name="Jiang J."/>
            <person name="Leong S.A."/>
            <person name="Iwama H."/>
            <person name="Gojobori T."/>
            <person name="Itoh T."/>
            <person name="Niimura Y."/>
            <person name="Fujii Y."/>
            <person name="Habara T."/>
            <person name="Sakai H."/>
            <person name="Sato Y."/>
            <person name="Wilson G."/>
            <person name="Kumar K."/>
            <person name="McCouch S."/>
            <person name="Juretic N."/>
            <person name="Hoen D."/>
            <person name="Wright S."/>
            <person name="Bruskiewich R."/>
            <person name="Bureau T."/>
            <person name="Miyao A."/>
            <person name="Hirochika H."/>
            <person name="Nishikawa T."/>
            <person name="Kadowaki K."/>
            <person name="Sugiura M."/>
            <person name="Burr B."/>
            <person name="Sasaki T."/>
        </authorList>
    </citation>
    <scope>NUCLEOTIDE SEQUENCE [LARGE SCALE GENOMIC DNA]</scope>
    <source>
        <strain evidence="4">cv. Nipponbare</strain>
    </source>
</reference>
<dbReference type="EMBL" id="AC120538">
    <property type="protein sequence ID" value="AAS07091.1"/>
    <property type="molecule type" value="Genomic_DNA"/>
</dbReference>
<gene>
    <name evidence="2" type="primary">OSJNBb0056B16.4</name>
    <name evidence="3" type="synonym">OSJNBb0059G13.27</name>
</gene>
<reference evidence="3" key="4">
    <citation type="submission" date="2006-01" db="EMBL/GenBank/DDBJ databases">
        <title>Oryza sativa chromosome 3 BAC OSJNBb0059G13 genomic sequence.</title>
        <authorList>
            <person name="Buell C.R."/>
            <person name="Yuan Q."/>
            <person name="Ouyang S."/>
            <person name="Liu J."/>
            <person name="Gansberger K."/>
            <person name="Jones K.M."/>
            <person name="Overton II L.L."/>
            <person name="Tsitrin T."/>
            <person name="Kim M.M."/>
            <person name="Bera J.J."/>
            <person name="Jin S.S."/>
            <person name="Fadrosh D.W."/>
            <person name="Tallon L.J."/>
            <person name="Koo H."/>
            <person name="Zismann V."/>
            <person name="Hsiao J."/>
            <person name="Blunt S."/>
            <person name="Vanaken S.S."/>
            <person name="Riedmuller S.B."/>
            <person name="Utterback T.T."/>
            <person name="Feldblyum T.V."/>
            <person name="Yang Q.Q."/>
            <person name="Haas B.J."/>
            <person name="Suh B.B."/>
            <person name="Peterson J.J."/>
            <person name="Quackenbush J."/>
            <person name="White O."/>
            <person name="Salzberg S.L."/>
            <person name="Fraser C.M."/>
        </authorList>
    </citation>
    <scope>NUCLEOTIDE SEQUENCE</scope>
</reference>
<name>Q7Y1J9_ORYSJ</name>
<keyword evidence="1" id="KW-0812">Transmembrane</keyword>
<proteinExistence type="predicted"/>
<evidence type="ECO:0000313" key="2">
    <source>
        <dbReference type="EMBL" id="AAP44633.1"/>
    </source>
</evidence>
<feature type="transmembrane region" description="Helical" evidence="1">
    <location>
        <begin position="12"/>
        <end position="36"/>
    </location>
</feature>
<dbReference type="EMBL" id="AC137992">
    <property type="protein sequence ID" value="AAP44633.1"/>
    <property type="molecule type" value="Genomic_DNA"/>
</dbReference>
<evidence type="ECO:0000256" key="1">
    <source>
        <dbReference type="SAM" id="Phobius"/>
    </source>
</evidence>
<dbReference type="Proteomes" id="UP000000763">
    <property type="component" value="Chromosome 3"/>
</dbReference>
<keyword evidence="1" id="KW-0472">Membrane</keyword>
<organism evidence="2 4">
    <name type="scientific">Oryza sativa subsp. japonica</name>
    <name type="common">Rice</name>
    <dbReference type="NCBI Taxonomy" id="39947"/>
    <lineage>
        <taxon>Eukaryota</taxon>
        <taxon>Viridiplantae</taxon>
        <taxon>Streptophyta</taxon>
        <taxon>Embryophyta</taxon>
        <taxon>Tracheophyta</taxon>
        <taxon>Spermatophyta</taxon>
        <taxon>Magnoliopsida</taxon>
        <taxon>Liliopsida</taxon>
        <taxon>Poales</taxon>
        <taxon>Poaceae</taxon>
        <taxon>BOP clade</taxon>
        <taxon>Oryzoideae</taxon>
        <taxon>Oryzeae</taxon>
        <taxon>Oryzinae</taxon>
        <taxon>Oryza</taxon>
        <taxon>Oryza sativa</taxon>
    </lineage>
</organism>
<reference evidence="2" key="1">
    <citation type="submission" date="2003-05" db="EMBL/GenBank/DDBJ databases">
        <authorList>
            <person name="Buell R."/>
        </authorList>
    </citation>
    <scope>NUCLEOTIDE SEQUENCE</scope>
</reference>
<accession>Q7Y1J9</accession>
<evidence type="ECO:0000313" key="4">
    <source>
        <dbReference type="Proteomes" id="UP000000763"/>
    </source>
</evidence>
<protein>
    <submittedName>
        <fullName evidence="2">Uncharacterized protein</fullName>
    </submittedName>
</protein>
<keyword evidence="1" id="KW-1133">Transmembrane helix</keyword>
<reference evidence="2" key="3">
    <citation type="submission" date="2006-01" db="EMBL/GenBank/DDBJ databases">
        <title>Oryza sativa chromosome 3 BAC OSJNBb0056B16 genomic sequence.</title>
        <authorList>
            <person name="Buell C.R."/>
            <person name="Yuan Q."/>
            <person name="Ouyang S."/>
            <person name="Liu J."/>
            <person name="Gansberger K."/>
            <person name="Jones K.M."/>
            <person name="Overton II L.L."/>
            <person name="Tsitrin T."/>
            <person name="Kim M.M."/>
            <person name="Bera J.J."/>
            <person name="Jin S.S."/>
            <person name="Fadrosh D.W."/>
            <person name="Tallon L.J."/>
            <person name="Koo H."/>
            <person name="Zismann V."/>
            <person name="Hsiao J."/>
            <person name="Blunt S."/>
            <person name="Vanaken S.S."/>
            <person name="Riedmuller S.B."/>
            <person name="Utterback T.T."/>
            <person name="Feldblyum T.V."/>
            <person name="Yang Q.Q."/>
            <person name="Haas B.J."/>
            <person name="Suh B.B."/>
            <person name="Peterson J.J."/>
            <person name="Quackenbush J."/>
            <person name="White O."/>
            <person name="Salzberg S.L."/>
            <person name="Fraser C.M."/>
        </authorList>
    </citation>
    <scope>NUCLEOTIDE SEQUENCE</scope>
</reference>
<sequence length="173" mass="18708">MAKELFMSGNLVVRLMVCTRITAHSIMLGFVLSFVIEPVAGAYSDPFSVRPEAESSRQLRRLLRLSARRLHRWSIDGGSCGRYVVRGAAGSNGTGRGLLLLIEITRTLMDMGMEGTEAGGSSGWARRSIGVGGPLPIQWHDDEQAAACCCNPLARLPPSLLQCPPPPLHCRHG</sequence>
<evidence type="ECO:0000313" key="3">
    <source>
        <dbReference type="EMBL" id="AAS07091.1"/>
    </source>
</evidence>
<dbReference type="AlphaFoldDB" id="Q7Y1J9"/>